<proteinExistence type="predicted"/>
<keyword evidence="2" id="KW-1185">Reference proteome</keyword>
<evidence type="ECO:0000313" key="2">
    <source>
        <dbReference type="Proteomes" id="UP000295763"/>
    </source>
</evidence>
<dbReference type="AlphaFoldDB" id="A0A4R2TG48"/>
<comment type="caution">
    <text evidence="1">The sequence shown here is derived from an EMBL/GenBank/DDBJ whole genome shotgun (WGS) entry which is preliminary data.</text>
</comment>
<organism evidence="1 2">
    <name type="scientific">Cricetibacter osteomyelitidis</name>
    <dbReference type="NCBI Taxonomy" id="1521931"/>
    <lineage>
        <taxon>Bacteria</taxon>
        <taxon>Pseudomonadati</taxon>
        <taxon>Pseudomonadota</taxon>
        <taxon>Gammaproteobacteria</taxon>
        <taxon>Pasteurellales</taxon>
        <taxon>Pasteurellaceae</taxon>
        <taxon>Cricetibacter</taxon>
    </lineage>
</organism>
<dbReference type="EMBL" id="SLYB01000005">
    <property type="protein sequence ID" value="TCP96188.1"/>
    <property type="molecule type" value="Genomic_DNA"/>
</dbReference>
<accession>A0A4R2TG48</accession>
<protein>
    <submittedName>
        <fullName evidence="1">Uncharacterized protein</fullName>
    </submittedName>
</protein>
<name>A0A4R2TG48_9PAST</name>
<dbReference type="RefSeq" id="WP_165870221.1">
    <property type="nucleotide sequence ID" value="NZ_SLYB01000005.1"/>
</dbReference>
<evidence type="ECO:0000313" key="1">
    <source>
        <dbReference type="EMBL" id="TCP96188.1"/>
    </source>
</evidence>
<reference evidence="1 2" key="1">
    <citation type="submission" date="2019-03" db="EMBL/GenBank/DDBJ databases">
        <title>Genomic Encyclopedia of Type Strains, Phase IV (KMG-IV): sequencing the most valuable type-strain genomes for metagenomic binning, comparative biology and taxonomic classification.</title>
        <authorList>
            <person name="Goeker M."/>
        </authorList>
    </citation>
    <scope>NUCLEOTIDE SEQUENCE [LARGE SCALE GENOMIC DNA]</scope>
    <source>
        <strain evidence="1 2">DSM 28404</strain>
    </source>
</reference>
<sequence length="58" mass="6696">MSLEQQFFQKAEVDFSTLLSFGLMQTEQGYYYSCPILNAPIAQVCDLCLFIFDLQAKF</sequence>
<dbReference type="Proteomes" id="UP000295763">
    <property type="component" value="Unassembled WGS sequence"/>
</dbReference>
<gene>
    <name evidence="1" type="ORF">EDC44_1057</name>
</gene>